<feature type="transmembrane region" description="Helical" evidence="10">
    <location>
        <begin position="458"/>
        <end position="479"/>
    </location>
</feature>
<evidence type="ECO:0000256" key="9">
    <source>
        <dbReference type="ARBA" id="ARBA00023224"/>
    </source>
</evidence>
<evidence type="ECO:0000256" key="1">
    <source>
        <dbReference type="ARBA" id="ARBA00004651"/>
    </source>
</evidence>
<accession>A0A9P0ATS5</accession>
<dbReference type="AlphaFoldDB" id="A0A9P0ATS5"/>
<protein>
    <submittedName>
        <fullName evidence="14">Uncharacterized protein</fullName>
    </submittedName>
</protein>
<comment type="subcellular location">
    <subcellularLocation>
        <location evidence="1">Cell membrane</location>
        <topology evidence="1">Multi-pass membrane protein</topology>
    </subcellularLocation>
</comment>
<dbReference type="PRINTS" id="PR00249">
    <property type="entry name" value="GPCRSECRETIN"/>
</dbReference>
<organism evidence="14 15">
    <name type="scientific">Brassicogethes aeneus</name>
    <name type="common">Rape pollen beetle</name>
    <name type="synonym">Meligethes aeneus</name>
    <dbReference type="NCBI Taxonomy" id="1431903"/>
    <lineage>
        <taxon>Eukaryota</taxon>
        <taxon>Metazoa</taxon>
        <taxon>Ecdysozoa</taxon>
        <taxon>Arthropoda</taxon>
        <taxon>Hexapoda</taxon>
        <taxon>Insecta</taxon>
        <taxon>Pterygota</taxon>
        <taxon>Neoptera</taxon>
        <taxon>Endopterygota</taxon>
        <taxon>Coleoptera</taxon>
        <taxon>Polyphaga</taxon>
        <taxon>Cucujiformia</taxon>
        <taxon>Nitidulidae</taxon>
        <taxon>Meligethinae</taxon>
        <taxon>Brassicogethes</taxon>
    </lineage>
</organism>
<dbReference type="InterPro" id="IPR036445">
    <property type="entry name" value="GPCR_2_extracell_dom_sf"/>
</dbReference>
<dbReference type="InterPro" id="IPR050332">
    <property type="entry name" value="GPCR_2"/>
</dbReference>
<keyword evidence="6" id="KW-0297">G-protein coupled receptor</keyword>
<evidence type="ECO:0000256" key="8">
    <source>
        <dbReference type="ARBA" id="ARBA00023170"/>
    </source>
</evidence>
<gene>
    <name evidence="14" type="ORF">MELIAE_LOCUS1852</name>
</gene>
<dbReference type="Gene3D" id="4.10.1240.10">
    <property type="entry name" value="GPCR, family 2, extracellular hormone receptor domain"/>
    <property type="match status" value="1"/>
</dbReference>
<feature type="chain" id="PRO_5040511513" evidence="11">
    <location>
        <begin position="22"/>
        <end position="521"/>
    </location>
</feature>
<evidence type="ECO:0000256" key="7">
    <source>
        <dbReference type="ARBA" id="ARBA00023136"/>
    </source>
</evidence>
<feature type="transmembrane region" description="Helical" evidence="10">
    <location>
        <begin position="381"/>
        <end position="399"/>
    </location>
</feature>
<feature type="transmembrane region" description="Helical" evidence="10">
    <location>
        <begin position="420"/>
        <end position="438"/>
    </location>
</feature>
<dbReference type="SUPFAM" id="SSF111418">
    <property type="entry name" value="Hormone receptor domain"/>
    <property type="match status" value="1"/>
</dbReference>
<dbReference type="GO" id="GO:0007188">
    <property type="term" value="P:adenylate cyclase-modulating G protein-coupled receptor signaling pathway"/>
    <property type="evidence" value="ECO:0007669"/>
    <property type="project" value="TreeGrafter"/>
</dbReference>
<evidence type="ECO:0000259" key="13">
    <source>
        <dbReference type="PROSITE" id="PS50261"/>
    </source>
</evidence>
<dbReference type="PROSITE" id="PS50227">
    <property type="entry name" value="G_PROTEIN_RECEP_F2_3"/>
    <property type="match status" value="1"/>
</dbReference>
<dbReference type="Proteomes" id="UP001154078">
    <property type="component" value="Chromosome 1"/>
</dbReference>
<feature type="domain" description="G-protein coupled receptors family 2 profile 1" evidence="12">
    <location>
        <begin position="135"/>
        <end position="219"/>
    </location>
</feature>
<keyword evidence="5 10" id="KW-1133">Transmembrane helix</keyword>
<feature type="signal peptide" evidence="11">
    <location>
        <begin position="1"/>
        <end position="21"/>
    </location>
</feature>
<keyword evidence="4 10" id="KW-0812">Transmembrane</keyword>
<name>A0A9P0ATS5_BRAAE</name>
<proteinExistence type="inferred from homology"/>
<dbReference type="PROSITE" id="PS50261">
    <property type="entry name" value="G_PROTEIN_RECEP_F2_4"/>
    <property type="match status" value="1"/>
</dbReference>
<keyword evidence="9" id="KW-0807">Transducer</keyword>
<dbReference type="Gene3D" id="1.20.1070.10">
    <property type="entry name" value="Rhodopsin 7-helix transmembrane proteins"/>
    <property type="match status" value="1"/>
</dbReference>
<dbReference type="GO" id="GO:0005886">
    <property type="term" value="C:plasma membrane"/>
    <property type="evidence" value="ECO:0007669"/>
    <property type="project" value="UniProtKB-SubCell"/>
</dbReference>
<dbReference type="InterPro" id="IPR000832">
    <property type="entry name" value="GPCR_2_secretin-like"/>
</dbReference>
<dbReference type="OrthoDB" id="5967113at2759"/>
<keyword evidence="15" id="KW-1185">Reference proteome</keyword>
<dbReference type="GO" id="GO:0007166">
    <property type="term" value="P:cell surface receptor signaling pathway"/>
    <property type="evidence" value="ECO:0007669"/>
    <property type="project" value="InterPro"/>
</dbReference>
<feature type="domain" description="G-protein coupled receptors family 2 profile 2" evidence="13">
    <location>
        <begin position="224"/>
        <end position="478"/>
    </location>
</feature>
<dbReference type="InterPro" id="IPR017981">
    <property type="entry name" value="GPCR_2-like_7TM"/>
</dbReference>
<dbReference type="InterPro" id="IPR001879">
    <property type="entry name" value="GPCR_2_extracellular_dom"/>
</dbReference>
<keyword evidence="11" id="KW-0732">Signal</keyword>
<dbReference type="PANTHER" id="PTHR45620">
    <property type="entry name" value="PDF RECEPTOR-LIKE PROTEIN-RELATED"/>
    <property type="match status" value="1"/>
</dbReference>
<dbReference type="PANTHER" id="PTHR45620:SF42">
    <property type="entry name" value="G-PROTEIN COUPLED RECEPTOR SEB-2"/>
    <property type="match status" value="1"/>
</dbReference>
<evidence type="ECO:0000259" key="12">
    <source>
        <dbReference type="PROSITE" id="PS50227"/>
    </source>
</evidence>
<sequence length="521" mass="60586">MMNFVEWSVFIVLVIAKKVNSQVEDNPIKYCPEDKNYTKNCNIRDSIINFAYWNHWAGYYCYKYTNKDRFKVKNKLLVTYCEEPYSDPIYLLETQPKYASFDYKDEVSLNRIKSLFKTAEYFDIYLDCVKSAEACCENEMNNINIEPTTEYCPVIWDAWDCFPRTKVNTTVKKSCSQQAFSSFEAHCDLNSEKTCGWDEENQQAKWVDKTNYDTCVLATYYKKRHEFNVYTLCITNAISFPAIAIFLGVSKLRSMTKMNLHCNLLIAIVIRNVLTIMSKELILIDQLVPDTKNVMVENSVGCRVLTFLENVFKNGIFACMLVDGFYIHKEIVRNFAREPNKYVLFAMSVVLSVTPSLVWATVKAVNNRDFCWLTDSNNEQWIVDGFRVGVMTINAIILLDILRTIFTKMKQGGASRQAKAALRATFILIFLFGLHFAITAKKVVFDDSCLAEDVYEYFRYGMEALQGIMVAILFCYANVEVHRELKKTYLRFQLYMEERFGWKFKIRGEVRRPTSATYVGS</sequence>
<evidence type="ECO:0000256" key="10">
    <source>
        <dbReference type="SAM" id="Phobius"/>
    </source>
</evidence>
<evidence type="ECO:0000313" key="14">
    <source>
        <dbReference type="EMBL" id="CAH0547981.1"/>
    </source>
</evidence>
<dbReference type="Pfam" id="PF00002">
    <property type="entry name" value="7tm_2"/>
    <property type="match status" value="1"/>
</dbReference>
<dbReference type="EMBL" id="OV121132">
    <property type="protein sequence ID" value="CAH0547981.1"/>
    <property type="molecule type" value="Genomic_DNA"/>
</dbReference>
<feature type="transmembrane region" description="Helical" evidence="10">
    <location>
        <begin position="342"/>
        <end position="361"/>
    </location>
</feature>
<keyword evidence="3" id="KW-1003">Cell membrane</keyword>
<dbReference type="GO" id="GO:0008528">
    <property type="term" value="F:G protein-coupled peptide receptor activity"/>
    <property type="evidence" value="ECO:0007669"/>
    <property type="project" value="TreeGrafter"/>
</dbReference>
<evidence type="ECO:0000313" key="15">
    <source>
        <dbReference type="Proteomes" id="UP001154078"/>
    </source>
</evidence>
<evidence type="ECO:0000256" key="5">
    <source>
        <dbReference type="ARBA" id="ARBA00022989"/>
    </source>
</evidence>
<comment type="similarity">
    <text evidence="2">Belongs to the G-protein coupled receptor 2 family.</text>
</comment>
<evidence type="ECO:0000256" key="4">
    <source>
        <dbReference type="ARBA" id="ARBA00022692"/>
    </source>
</evidence>
<evidence type="ECO:0000256" key="11">
    <source>
        <dbReference type="SAM" id="SignalP"/>
    </source>
</evidence>
<keyword evidence="8" id="KW-0675">Receptor</keyword>
<keyword evidence="7 10" id="KW-0472">Membrane</keyword>
<evidence type="ECO:0000256" key="3">
    <source>
        <dbReference type="ARBA" id="ARBA00022475"/>
    </source>
</evidence>
<evidence type="ECO:0000256" key="2">
    <source>
        <dbReference type="ARBA" id="ARBA00005314"/>
    </source>
</evidence>
<evidence type="ECO:0000256" key="6">
    <source>
        <dbReference type="ARBA" id="ARBA00023040"/>
    </source>
</evidence>
<reference evidence="14" key="1">
    <citation type="submission" date="2021-12" db="EMBL/GenBank/DDBJ databases">
        <authorList>
            <person name="King R."/>
        </authorList>
    </citation>
    <scope>NUCLEOTIDE SEQUENCE</scope>
</reference>
<feature type="transmembrane region" description="Helical" evidence="10">
    <location>
        <begin position="229"/>
        <end position="249"/>
    </location>
</feature>